<dbReference type="InterPro" id="IPR013098">
    <property type="entry name" value="Ig_I-set"/>
</dbReference>
<dbReference type="EMBL" id="CAJPWZ010000722">
    <property type="protein sequence ID" value="CAG2199547.1"/>
    <property type="molecule type" value="Genomic_DNA"/>
</dbReference>
<dbReference type="InterPro" id="IPR027417">
    <property type="entry name" value="P-loop_NTPase"/>
</dbReference>
<accession>A0A8S3QUP2</accession>
<dbReference type="OrthoDB" id="5962960at2759"/>
<dbReference type="Gene3D" id="2.60.40.10">
    <property type="entry name" value="Immunoglobulins"/>
    <property type="match status" value="1"/>
</dbReference>
<comment type="caution">
    <text evidence="2">The sequence shown here is derived from an EMBL/GenBank/DDBJ whole genome shotgun (WGS) entry which is preliminary data.</text>
</comment>
<protein>
    <recommendedName>
        <fullName evidence="1">Immunoglobulin I-set domain-containing protein</fullName>
    </recommendedName>
</protein>
<sequence length="225" mass="26251">MFRRPLVDVTIMEGLDAQFECETEEEDVFIQWFYNGEEITHSQWRENSNRHKTRTCTCTNCFTDESQDSGTFSININGNDTTVALIVKAGQEIQNQTEKFADCGFWDFAGQKEFYATHQTFLSANAVYLLVVDISKDFTTKTYNKMIEKEFDSIGGRHRKRKRSFKDYLNKNMSIQNKRGHLRKPHFLSNMVPSDSKQEFEELRNDIFVRQGLYLIGKNISQCDG</sequence>
<keyword evidence="3" id="KW-1185">Reference proteome</keyword>
<gene>
    <name evidence="2" type="ORF">MEDL_14419</name>
</gene>
<reference evidence="2" key="1">
    <citation type="submission" date="2021-03" db="EMBL/GenBank/DDBJ databases">
        <authorList>
            <person name="Bekaert M."/>
        </authorList>
    </citation>
    <scope>NUCLEOTIDE SEQUENCE</scope>
</reference>
<name>A0A8S3QUP2_MYTED</name>
<evidence type="ECO:0000313" key="2">
    <source>
        <dbReference type="EMBL" id="CAG2199547.1"/>
    </source>
</evidence>
<organism evidence="2 3">
    <name type="scientific">Mytilus edulis</name>
    <name type="common">Blue mussel</name>
    <dbReference type="NCBI Taxonomy" id="6550"/>
    <lineage>
        <taxon>Eukaryota</taxon>
        <taxon>Metazoa</taxon>
        <taxon>Spiralia</taxon>
        <taxon>Lophotrochozoa</taxon>
        <taxon>Mollusca</taxon>
        <taxon>Bivalvia</taxon>
        <taxon>Autobranchia</taxon>
        <taxon>Pteriomorphia</taxon>
        <taxon>Mytilida</taxon>
        <taxon>Mytiloidea</taxon>
        <taxon>Mytilidae</taxon>
        <taxon>Mytilinae</taxon>
        <taxon>Mytilus</taxon>
    </lineage>
</organism>
<dbReference type="SUPFAM" id="SSF52540">
    <property type="entry name" value="P-loop containing nucleoside triphosphate hydrolases"/>
    <property type="match status" value="1"/>
</dbReference>
<dbReference type="Proteomes" id="UP000683360">
    <property type="component" value="Unassembled WGS sequence"/>
</dbReference>
<evidence type="ECO:0000259" key="1">
    <source>
        <dbReference type="Pfam" id="PF07679"/>
    </source>
</evidence>
<dbReference type="InterPro" id="IPR036179">
    <property type="entry name" value="Ig-like_dom_sf"/>
</dbReference>
<dbReference type="AlphaFoldDB" id="A0A8S3QUP2"/>
<evidence type="ECO:0000313" key="3">
    <source>
        <dbReference type="Proteomes" id="UP000683360"/>
    </source>
</evidence>
<dbReference type="SUPFAM" id="SSF48726">
    <property type="entry name" value="Immunoglobulin"/>
    <property type="match status" value="1"/>
</dbReference>
<dbReference type="Pfam" id="PF08477">
    <property type="entry name" value="Roc"/>
    <property type="match status" value="1"/>
</dbReference>
<dbReference type="InterPro" id="IPR013783">
    <property type="entry name" value="Ig-like_fold"/>
</dbReference>
<proteinExistence type="predicted"/>
<dbReference type="Pfam" id="PF07679">
    <property type="entry name" value="I-set"/>
    <property type="match status" value="1"/>
</dbReference>
<feature type="domain" description="Immunoglobulin I-set" evidence="1">
    <location>
        <begin position="2"/>
        <end position="76"/>
    </location>
</feature>